<gene>
    <name evidence="1" type="ORF">AV274_6277</name>
</gene>
<dbReference type="GO" id="GO:0003723">
    <property type="term" value="F:RNA binding"/>
    <property type="evidence" value="ECO:0007669"/>
    <property type="project" value="InterPro"/>
</dbReference>
<reference evidence="1 2" key="1">
    <citation type="submission" date="2016-05" db="EMBL/GenBank/DDBJ databases">
        <title>Nuclear genome of Blastocystis sp. subtype 1 NandII.</title>
        <authorList>
            <person name="Gentekaki E."/>
            <person name="Curtis B."/>
            <person name="Stairs C."/>
            <person name="Eme L."/>
            <person name="Herman E."/>
            <person name="Klimes V."/>
            <person name="Arias M.C."/>
            <person name="Elias M."/>
            <person name="Hilliou F."/>
            <person name="Klute M."/>
            <person name="Malik S.-B."/>
            <person name="Pightling A."/>
            <person name="Rachubinski R."/>
            <person name="Salas D."/>
            <person name="Schlacht A."/>
            <person name="Suga H."/>
            <person name="Archibald J."/>
            <person name="Ball S.G."/>
            <person name="Clark G."/>
            <person name="Dacks J."/>
            <person name="Van Der Giezen M."/>
            <person name="Tsaousis A."/>
            <person name="Roger A."/>
        </authorList>
    </citation>
    <scope>NUCLEOTIDE SEQUENCE [LARGE SCALE GENOMIC DNA]</scope>
    <source>
        <strain evidence="2">ATCC 50177 / NandII</strain>
    </source>
</reference>
<dbReference type="GO" id="GO:0000973">
    <property type="term" value="P:post-transcriptional tethering of RNA polymerase II gene DNA at nuclear periphery"/>
    <property type="evidence" value="ECO:0007669"/>
    <property type="project" value="TreeGrafter"/>
</dbReference>
<proteinExistence type="predicted"/>
<accession>A0A196S4N4</accession>
<dbReference type="Proteomes" id="UP000078348">
    <property type="component" value="Unassembled WGS sequence"/>
</dbReference>
<dbReference type="InterPro" id="IPR045114">
    <property type="entry name" value="Csn12-like"/>
</dbReference>
<dbReference type="PANTHER" id="PTHR12732:SF0">
    <property type="entry name" value="PCI DOMAIN-CONTAINING PROTEIN 2"/>
    <property type="match status" value="1"/>
</dbReference>
<protein>
    <submittedName>
        <fullName evidence="1">PCI domain-containing protein 2</fullName>
    </submittedName>
</protein>
<name>A0A196S4N4_BLAHN</name>
<dbReference type="PANTHER" id="PTHR12732">
    <property type="entry name" value="UNCHARACTERIZED PROTEASOME COMPONENT REGION PCI-CONTAINING"/>
    <property type="match status" value="1"/>
</dbReference>
<dbReference type="AlphaFoldDB" id="A0A196S4N4"/>
<dbReference type="InterPro" id="IPR036388">
    <property type="entry name" value="WH-like_DNA-bd_sf"/>
</dbReference>
<evidence type="ECO:0000313" key="1">
    <source>
        <dbReference type="EMBL" id="OAO12063.1"/>
    </source>
</evidence>
<dbReference type="GO" id="GO:0003690">
    <property type="term" value="F:double-stranded DNA binding"/>
    <property type="evidence" value="ECO:0007669"/>
    <property type="project" value="InterPro"/>
</dbReference>
<keyword evidence="2" id="KW-1185">Reference proteome</keyword>
<dbReference type="GO" id="GO:0070390">
    <property type="term" value="C:transcription export complex 2"/>
    <property type="evidence" value="ECO:0007669"/>
    <property type="project" value="TreeGrafter"/>
</dbReference>
<sequence>MVKLKSSTFHQTLIPSLEMEQDYFSTVLRAFVNQDSALLCSCITNDLKKHYGGRALVFKLVRFKTDAIHIFPPNAQPFEELVYCHLRALKYLLAANEKMVWASQKKILEICVSFLQEENSEWMTPCILQWCRESRKLAYSLSKASGLIKESKEVSECTMILRNVCTAFNNKKNVMGGGLNGFVGSVNELSKILFAQSNIRLCQDIYESYRDRIAAELQQAPASQACTFYYYCGRLRLYEDDYHGARDALTRALSLCDPNAPHNLQMVLFFLIPVNMLFGRLPSQAYQKLAQAVRTGDLPLYDRVLTDYATVLVTRCLYLTVVSLKVLVQRSFLKRVITAYGSAQIPFQAIHKGFDLLRLHESDDELCCMLSVLKYKGYLKGYVSFTQKTLVVSKTQPFPPISSVMK</sequence>
<organism evidence="1 2">
    <name type="scientific">Blastocystis sp. subtype 1 (strain ATCC 50177 / NandII)</name>
    <dbReference type="NCBI Taxonomy" id="478820"/>
    <lineage>
        <taxon>Eukaryota</taxon>
        <taxon>Sar</taxon>
        <taxon>Stramenopiles</taxon>
        <taxon>Bigyra</taxon>
        <taxon>Opalozoa</taxon>
        <taxon>Opalinata</taxon>
        <taxon>Blastocystidae</taxon>
        <taxon>Blastocystis</taxon>
    </lineage>
</organism>
<dbReference type="STRING" id="478820.A0A196S4N4"/>
<dbReference type="OrthoDB" id="10252687at2759"/>
<dbReference type="EMBL" id="LXWW01000566">
    <property type="protein sequence ID" value="OAO12063.1"/>
    <property type="molecule type" value="Genomic_DNA"/>
</dbReference>
<evidence type="ECO:0000313" key="2">
    <source>
        <dbReference type="Proteomes" id="UP000078348"/>
    </source>
</evidence>
<dbReference type="GO" id="GO:0006368">
    <property type="term" value="P:transcription elongation by RNA polymerase II"/>
    <property type="evidence" value="ECO:0007669"/>
    <property type="project" value="TreeGrafter"/>
</dbReference>
<dbReference type="GO" id="GO:0016973">
    <property type="term" value="P:poly(A)+ mRNA export from nucleus"/>
    <property type="evidence" value="ECO:0007669"/>
    <property type="project" value="TreeGrafter"/>
</dbReference>
<dbReference type="SMART" id="SM00753">
    <property type="entry name" value="PAM"/>
    <property type="match status" value="1"/>
</dbReference>
<dbReference type="Gene3D" id="1.10.10.10">
    <property type="entry name" value="Winged helix-like DNA-binding domain superfamily/Winged helix DNA-binding domain"/>
    <property type="match status" value="1"/>
</dbReference>
<comment type="caution">
    <text evidence="1">The sequence shown here is derived from an EMBL/GenBank/DDBJ whole genome shotgun (WGS) entry which is preliminary data.</text>
</comment>